<dbReference type="CDD" id="cd00018">
    <property type="entry name" value="AP2"/>
    <property type="match status" value="1"/>
</dbReference>
<evidence type="ECO:0000259" key="7">
    <source>
        <dbReference type="PROSITE" id="PS51032"/>
    </source>
</evidence>
<evidence type="ECO:0000256" key="6">
    <source>
        <dbReference type="SAM" id="MobiDB-lite"/>
    </source>
</evidence>
<dbReference type="GO" id="GO:0003700">
    <property type="term" value="F:DNA-binding transcription factor activity"/>
    <property type="evidence" value="ECO:0007669"/>
    <property type="project" value="InterPro"/>
</dbReference>
<keyword evidence="5" id="KW-0539">Nucleus</keyword>
<comment type="subcellular location">
    <subcellularLocation>
        <location evidence="1">Nucleus</location>
    </subcellularLocation>
</comment>
<evidence type="ECO:0000313" key="8">
    <source>
        <dbReference type="EMBL" id="OAY74045.1"/>
    </source>
</evidence>
<feature type="compositionally biased region" description="Low complexity" evidence="6">
    <location>
        <begin position="92"/>
        <end position="103"/>
    </location>
</feature>
<keyword evidence="4" id="KW-0804">Transcription</keyword>
<feature type="region of interest" description="Disordered" evidence="6">
    <location>
        <begin position="92"/>
        <end position="114"/>
    </location>
</feature>
<dbReference type="STRING" id="4615.A0A199VB67"/>
<comment type="caution">
    <text evidence="8">The sequence shown here is derived from an EMBL/GenBank/DDBJ whole genome shotgun (WGS) entry which is preliminary data.</text>
</comment>
<accession>A0A199VB67</accession>
<dbReference type="GO" id="GO:0009873">
    <property type="term" value="P:ethylene-activated signaling pathway"/>
    <property type="evidence" value="ECO:0007669"/>
    <property type="project" value="InterPro"/>
</dbReference>
<dbReference type="InterPro" id="IPR036955">
    <property type="entry name" value="AP2/ERF_dom_sf"/>
</dbReference>
<name>A0A199VB67_ANACO</name>
<feature type="compositionally biased region" description="Polar residues" evidence="6">
    <location>
        <begin position="320"/>
        <end position="339"/>
    </location>
</feature>
<feature type="domain" description="AP2/ERF" evidence="7">
    <location>
        <begin position="112"/>
        <end position="169"/>
    </location>
</feature>
<dbReference type="InterPro" id="IPR044808">
    <property type="entry name" value="ERF_plant"/>
</dbReference>
<dbReference type="AlphaFoldDB" id="A0A199VB67"/>
<evidence type="ECO:0000256" key="5">
    <source>
        <dbReference type="ARBA" id="ARBA00023242"/>
    </source>
</evidence>
<dbReference type="SUPFAM" id="SSF54171">
    <property type="entry name" value="DNA-binding domain"/>
    <property type="match status" value="1"/>
</dbReference>
<protein>
    <submittedName>
        <fullName evidence="8">Ethylene-responsive transcription factor ERF112</fullName>
    </submittedName>
</protein>
<proteinExistence type="predicted"/>
<dbReference type="PRINTS" id="PR00367">
    <property type="entry name" value="ETHRSPELEMNT"/>
</dbReference>
<dbReference type="Gene3D" id="3.30.730.10">
    <property type="entry name" value="AP2/ERF domain"/>
    <property type="match status" value="1"/>
</dbReference>
<dbReference type="GO" id="GO:0005634">
    <property type="term" value="C:nucleus"/>
    <property type="evidence" value="ECO:0007669"/>
    <property type="project" value="UniProtKB-SubCell"/>
</dbReference>
<dbReference type="SMART" id="SM00380">
    <property type="entry name" value="AP2"/>
    <property type="match status" value="1"/>
</dbReference>
<evidence type="ECO:0000256" key="1">
    <source>
        <dbReference type="ARBA" id="ARBA00004123"/>
    </source>
</evidence>
<feature type="region of interest" description="Disordered" evidence="6">
    <location>
        <begin position="300"/>
        <end position="339"/>
    </location>
</feature>
<dbReference type="InterPro" id="IPR001471">
    <property type="entry name" value="AP2/ERF_dom"/>
</dbReference>
<evidence type="ECO:0000256" key="3">
    <source>
        <dbReference type="ARBA" id="ARBA00023125"/>
    </source>
</evidence>
<dbReference type="Pfam" id="PF00847">
    <property type="entry name" value="AP2"/>
    <property type="match status" value="1"/>
</dbReference>
<dbReference type="PANTHER" id="PTHR31190">
    <property type="entry name" value="DNA-BINDING DOMAIN"/>
    <property type="match status" value="1"/>
</dbReference>
<keyword evidence="3" id="KW-0238">DNA-binding</keyword>
<evidence type="ECO:0000256" key="4">
    <source>
        <dbReference type="ARBA" id="ARBA00023163"/>
    </source>
</evidence>
<gene>
    <name evidence="8" type="ORF">ACMD2_10878</name>
</gene>
<evidence type="ECO:0000256" key="2">
    <source>
        <dbReference type="ARBA" id="ARBA00023015"/>
    </source>
</evidence>
<keyword evidence="2" id="KW-0805">Transcription regulation</keyword>
<reference evidence="8 9" key="1">
    <citation type="journal article" date="2016" name="DNA Res.">
        <title>The draft genome of MD-2 pineapple using hybrid error correction of long reads.</title>
        <authorList>
            <person name="Redwan R.M."/>
            <person name="Saidin A."/>
            <person name="Kumar S.V."/>
        </authorList>
    </citation>
    <scope>NUCLEOTIDE SEQUENCE [LARGE SCALE GENOMIC DNA]</scope>
    <source>
        <strain evidence="9">cv. MD2</strain>
        <tissue evidence="8">Leaf</tissue>
    </source>
</reference>
<dbReference type="PANTHER" id="PTHR31190:SF473">
    <property type="entry name" value="OS05G0437100 PROTEIN"/>
    <property type="match status" value="1"/>
</dbReference>
<organism evidence="8 9">
    <name type="scientific">Ananas comosus</name>
    <name type="common">Pineapple</name>
    <name type="synonym">Ananas ananas</name>
    <dbReference type="NCBI Taxonomy" id="4615"/>
    <lineage>
        <taxon>Eukaryota</taxon>
        <taxon>Viridiplantae</taxon>
        <taxon>Streptophyta</taxon>
        <taxon>Embryophyta</taxon>
        <taxon>Tracheophyta</taxon>
        <taxon>Spermatophyta</taxon>
        <taxon>Magnoliopsida</taxon>
        <taxon>Liliopsida</taxon>
        <taxon>Poales</taxon>
        <taxon>Bromeliaceae</taxon>
        <taxon>Bromelioideae</taxon>
        <taxon>Ananas</taxon>
    </lineage>
</organism>
<dbReference type="EMBL" id="LSRQ01002532">
    <property type="protein sequence ID" value="OAY74045.1"/>
    <property type="molecule type" value="Genomic_DNA"/>
</dbReference>
<dbReference type="PROSITE" id="PS51032">
    <property type="entry name" value="AP2_ERF"/>
    <property type="match status" value="1"/>
</dbReference>
<sequence length="339" mass="35347">MSVMVSALAQVVAGEDGGNAAPNLAAVWGGGGMKRGREEVIPEEVLRYYRGLGSSNAAEPSSAAAVAVVAGRDQIAPQQQGLALLHPAIASTAEASSPSASTENEAGQSRRRYRGVRQRPWGKWAAEIRDPHKAARVWLGTFDTAEGAARAYDEAALRFRGSRAKLNFPENVSLRPPRPAPLPQLHYPESFPPATLLESQPFPTIYAPQNDPSGDYLEYSRLLQGAGEYQRLSPTALLDQVIYSQSNMASSSSSTMLGGSVSVAPSVLASPSGVAAAASTSAASSSSSFPLLYGTGETEQQLGYLRPPGSAAPGTGGSRYSAQTWSGLGQNLPPSSSGE</sequence>
<dbReference type="GO" id="GO:0003677">
    <property type="term" value="F:DNA binding"/>
    <property type="evidence" value="ECO:0007669"/>
    <property type="project" value="UniProtKB-KW"/>
</dbReference>
<dbReference type="FunFam" id="3.30.730.10:FF:000001">
    <property type="entry name" value="Ethylene-responsive transcription factor 2"/>
    <property type="match status" value="1"/>
</dbReference>
<dbReference type="Proteomes" id="UP000092600">
    <property type="component" value="Unassembled WGS sequence"/>
</dbReference>
<evidence type="ECO:0000313" key="9">
    <source>
        <dbReference type="Proteomes" id="UP000092600"/>
    </source>
</evidence>
<dbReference type="InterPro" id="IPR016177">
    <property type="entry name" value="DNA-bd_dom_sf"/>
</dbReference>